<evidence type="ECO:0000256" key="1">
    <source>
        <dbReference type="ARBA" id="ARBA00004613"/>
    </source>
</evidence>
<dbReference type="SMART" id="SM01318">
    <property type="entry name" value="SVWC"/>
    <property type="match status" value="1"/>
</dbReference>
<dbReference type="Pfam" id="PF15430">
    <property type="entry name" value="SVWC"/>
    <property type="match status" value="1"/>
</dbReference>
<sequence>MSVIKIAFLVLSAVSLVAGYVVNHPTSTNPEFPGHCWVEDLKQAVKSGEEWTNREKCEKISCSDDFSYEIVGCGLLSPPPSCTITPIDNTKNYPDCCPKFSCN</sequence>
<proteinExistence type="predicted"/>
<reference evidence="4" key="1">
    <citation type="submission" date="2022-08" db="UniProtKB">
        <authorList>
            <consortium name="EnsemblMetazoa"/>
        </authorList>
    </citation>
    <scope>IDENTIFICATION</scope>
    <source>
        <strain evidence="4">Israel</strain>
    </source>
</reference>
<feature type="domain" description="Single" evidence="3">
    <location>
        <begin position="36"/>
        <end position="102"/>
    </location>
</feature>
<dbReference type="Proteomes" id="UP000092462">
    <property type="component" value="Unassembled WGS sequence"/>
</dbReference>
<dbReference type="PANTHER" id="PTHR39957:SF2">
    <property type="entry name" value="GEO11553P1"/>
    <property type="match status" value="1"/>
</dbReference>
<dbReference type="EMBL" id="AJVK01026268">
    <property type="status" value="NOT_ANNOTATED_CDS"/>
    <property type="molecule type" value="Genomic_DNA"/>
</dbReference>
<keyword evidence="2" id="KW-0964">Secreted</keyword>
<dbReference type="GO" id="GO:0005576">
    <property type="term" value="C:extracellular region"/>
    <property type="evidence" value="ECO:0007669"/>
    <property type="project" value="UniProtKB-SubCell"/>
</dbReference>
<evidence type="ECO:0000256" key="2">
    <source>
        <dbReference type="ARBA" id="ARBA00022525"/>
    </source>
</evidence>
<keyword evidence="5" id="KW-1185">Reference proteome</keyword>
<organism evidence="4 5">
    <name type="scientific">Phlebotomus papatasi</name>
    <name type="common">Sandfly</name>
    <dbReference type="NCBI Taxonomy" id="29031"/>
    <lineage>
        <taxon>Eukaryota</taxon>
        <taxon>Metazoa</taxon>
        <taxon>Ecdysozoa</taxon>
        <taxon>Arthropoda</taxon>
        <taxon>Hexapoda</taxon>
        <taxon>Insecta</taxon>
        <taxon>Pterygota</taxon>
        <taxon>Neoptera</taxon>
        <taxon>Endopterygota</taxon>
        <taxon>Diptera</taxon>
        <taxon>Nematocera</taxon>
        <taxon>Psychodoidea</taxon>
        <taxon>Psychodidae</taxon>
        <taxon>Phlebotomus</taxon>
        <taxon>Phlebotomus</taxon>
    </lineage>
</organism>
<dbReference type="InterPro" id="IPR029277">
    <property type="entry name" value="SVWC_dom"/>
</dbReference>
<dbReference type="EnsemblMetazoa" id="PPAI003194-RA">
    <property type="protein sequence ID" value="PPAI003194-PA"/>
    <property type="gene ID" value="PPAI003194"/>
</dbReference>
<protein>
    <recommendedName>
        <fullName evidence="3">Single domain-containing protein</fullName>
    </recommendedName>
</protein>
<comment type="subcellular location">
    <subcellularLocation>
        <location evidence="1">Secreted</location>
    </subcellularLocation>
</comment>
<dbReference type="AlphaFoldDB" id="A0A1B0GMK7"/>
<evidence type="ECO:0000259" key="3">
    <source>
        <dbReference type="SMART" id="SM01318"/>
    </source>
</evidence>
<accession>A0A1B0GMK7</accession>
<dbReference type="VEuPathDB" id="VectorBase:PPAI003194"/>
<dbReference type="InterPro" id="IPR053308">
    <property type="entry name" value="Vago-like"/>
</dbReference>
<dbReference type="PANTHER" id="PTHR39957">
    <property type="entry name" value="AT09846P1-RELATED"/>
    <property type="match status" value="1"/>
</dbReference>
<name>A0A1B0GMK7_PHLPP</name>
<evidence type="ECO:0000313" key="5">
    <source>
        <dbReference type="Proteomes" id="UP000092462"/>
    </source>
</evidence>
<evidence type="ECO:0000313" key="4">
    <source>
        <dbReference type="EnsemblMetazoa" id="PPAI003194-PA"/>
    </source>
</evidence>